<dbReference type="SUPFAM" id="SSF49899">
    <property type="entry name" value="Concanavalin A-like lectins/glucanases"/>
    <property type="match status" value="5"/>
</dbReference>
<accession>A0A914B081</accession>
<evidence type="ECO:0000259" key="2">
    <source>
        <dbReference type="PROSITE" id="PS50060"/>
    </source>
</evidence>
<protein>
    <recommendedName>
        <fullName evidence="2">MAM domain-containing protein</fullName>
    </recommendedName>
</protein>
<organism evidence="3 4">
    <name type="scientific">Patiria miniata</name>
    <name type="common">Bat star</name>
    <name type="synonym">Asterina miniata</name>
    <dbReference type="NCBI Taxonomy" id="46514"/>
    <lineage>
        <taxon>Eukaryota</taxon>
        <taxon>Metazoa</taxon>
        <taxon>Echinodermata</taxon>
        <taxon>Eleutherozoa</taxon>
        <taxon>Asterozoa</taxon>
        <taxon>Asteroidea</taxon>
        <taxon>Valvatacea</taxon>
        <taxon>Valvatida</taxon>
        <taxon>Asterinidae</taxon>
        <taxon>Patiria</taxon>
    </lineage>
</organism>
<feature type="signal peptide" evidence="1">
    <location>
        <begin position="1"/>
        <end position="20"/>
    </location>
</feature>
<dbReference type="CDD" id="cd06263">
    <property type="entry name" value="MAM"/>
    <property type="match status" value="5"/>
</dbReference>
<evidence type="ECO:0000313" key="3">
    <source>
        <dbReference type="EnsemblMetazoa" id="XP_038069184.1"/>
    </source>
</evidence>
<dbReference type="RefSeq" id="XP_038069185.1">
    <property type="nucleotide sequence ID" value="XM_038213257.1"/>
</dbReference>
<keyword evidence="4" id="KW-1185">Reference proteome</keyword>
<sequence>MGKTCAVAALVATLLCVTCAAGGANEVIPPEMSETSFLVDCDFDSAIPFCHYTNSKTDDADWYTTSGRLNDDEIGPVADHTTGNYTGTYLYTKTSYSESFESRLEGVTAVAPADGGCVRFWYHMYGSSIGSLKVHTERSGDLGPARWSQSGYTKVSQWYEASISIEPASEFKLVFISESGTGFRGNIAIDDISFVDGQCPVIPPEMPDPSFLVDCDFDSAIRFCHYTNSETDEADWYTISGKLNDDEIGPVADHTTGNYAGTYLYTKTSYSKSYESRLEGVTAVAPADGGCVRFWYHMYGYEIGSLKVHTETSGDLGPARWSQSGYTKVSQWYEASISIEPGSKFKLVFVSQSGTGFQGNIAIDDIIYVDGPCGERPDPFFLVDCDFDSAIPFCHYTNSETDEADWYTTSGKLNVDEIGPVADHTTGNYSGTYLYTKTSYSESFESRLEGVTAVAPAEGGCVRFWCHMYGSSIGSLKVHTEKSGDLGPARWSQSGYTKVSQWYEASISIEPASEFKLVFVSESGTGFRGNIAIDDISLAGGPCPVKPPEMPDPSFLVDCDFEGAIPYCHYTNSKTDDAEWYTTSGKLNDDEIGPVADHTTGNYSGTYLYTKTSYSESFESRLEGVTAVAPAEGGCVRFWYHMYGSSIGSLKVHTEASGDLGPARWSQLGYTKVSQWYEASISIEPASEFKLVFVSESGTGFRGNIAIDDISLAGGPCPVKPPEMPDPSFLVDCDFDISAIPLCHYTNSKTDEADWYTISGGLNDDEIGPIADHTTGNYTGTYLYTKTSYSESLESRLEGVTAVAPDDGGCVRFWYHMYGSSIGSLKVHTEASGDLGPARWSQSGYTKVSQWYEASISIDPGEDFKLVFVSQSRVGSVGNIAIDDIGLVSGKC</sequence>
<dbReference type="SMART" id="SM00137">
    <property type="entry name" value="MAM"/>
    <property type="match status" value="5"/>
</dbReference>
<name>A0A914B081_PATMI</name>
<dbReference type="InterPro" id="IPR051560">
    <property type="entry name" value="MAM_domain-containing"/>
</dbReference>
<dbReference type="PANTHER" id="PTHR23282:SF101">
    <property type="entry name" value="MAM DOMAIN-CONTAINING PROTEIN"/>
    <property type="match status" value="1"/>
</dbReference>
<proteinExistence type="predicted"/>
<dbReference type="OMA" id="YEEIWKI"/>
<reference evidence="3" key="1">
    <citation type="submission" date="2022-11" db="UniProtKB">
        <authorList>
            <consortium name="EnsemblMetazoa"/>
        </authorList>
    </citation>
    <scope>IDENTIFICATION</scope>
</reference>
<dbReference type="GO" id="GO:0016020">
    <property type="term" value="C:membrane"/>
    <property type="evidence" value="ECO:0007669"/>
    <property type="project" value="InterPro"/>
</dbReference>
<dbReference type="Gene3D" id="2.60.120.200">
    <property type="match status" value="5"/>
</dbReference>
<dbReference type="InterPro" id="IPR000998">
    <property type="entry name" value="MAM_dom"/>
</dbReference>
<dbReference type="RefSeq" id="XP_038069184.1">
    <property type="nucleotide sequence ID" value="XM_038213256.1"/>
</dbReference>
<dbReference type="AlphaFoldDB" id="A0A914B081"/>
<feature type="domain" description="MAM" evidence="2">
    <location>
        <begin position="213"/>
        <end position="375"/>
    </location>
</feature>
<dbReference type="OrthoDB" id="412155at2759"/>
<feature type="domain" description="MAM" evidence="2">
    <location>
        <begin position="383"/>
        <end position="545"/>
    </location>
</feature>
<keyword evidence="1" id="KW-0732">Signal</keyword>
<dbReference type="PROSITE" id="PS50060">
    <property type="entry name" value="MAM_2"/>
    <property type="match status" value="5"/>
</dbReference>
<feature type="chain" id="PRO_5038324107" description="MAM domain-containing protein" evidence="1">
    <location>
        <begin position="21"/>
        <end position="892"/>
    </location>
</feature>
<evidence type="ECO:0000313" key="4">
    <source>
        <dbReference type="Proteomes" id="UP000887568"/>
    </source>
</evidence>
<dbReference type="PRINTS" id="PR00020">
    <property type="entry name" value="MAMDOMAIN"/>
</dbReference>
<dbReference type="EnsemblMetazoa" id="XM_038213259.1">
    <property type="protein sequence ID" value="XP_038069187.1"/>
    <property type="gene ID" value="LOC119738382"/>
</dbReference>
<dbReference type="RefSeq" id="XP_038069187.1">
    <property type="nucleotide sequence ID" value="XM_038213259.1"/>
</dbReference>
<dbReference type="Pfam" id="PF00629">
    <property type="entry name" value="MAM"/>
    <property type="match status" value="5"/>
</dbReference>
<dbReference type="Proteomes" id="UP000887568">
    <property type="component" value="Unplaced"/>
</dbReference>
<feature type="domain" description="MAM" evidence="2">
    <location>
        <begin position="39"/>
        <end position="201"/>
    </location>
</feature>
<dbReference type="PANTHER" id="PTHR23282">
    <property type="entry name" value="APICAL ENDOSOMAL GLYCOPROTEIN PRECURSOR"/>
    <property type="match status" value="1"/>
</dbReference>
<evidence type="ECO:0000256" key="1">
    <source>
        <dbReference type="SAM" id="SignalP"/>
    </source>
</evidence>
<feature type="domain" description="MAM" evidence="2">
    <location>
        <begin position="731"/>
        <end position="892"/>
    </location>
</feature>
<feature type="domain" description="MAM" evidence="2">
    <location>
        <begin position="557"/>
        <end position="719"/>
    </location>
</feature>
<dbReference type="GeneID" id="119738382"/>
<dbReference type="EnsemblMetazoa" id="XM_038213256.1">
    <property type="protein sequence ID" value="XP_038069184.1"/>
    <property type="gene ID" value="LOC119738382"/>
</dbReference>
<dbReference type="InterPro" id="IPR013320">
    <property type="entry name" value="ConA-like_dom_sf"/>
</dbReference>
<dbReference type="EnsemblMetazoa" id="XM_038213257.1">
    <property type="protein sequence ID" value="XP_038069185.1"/>
    <property type="gene ID" value="LOC119738382"/>
</dbReference>